<dbReference type="STRING" id="314265.R2601_23213"/>
<evidence type="ECO:0000256" key="5">
    <source>
        <dbReference type="ARBA" id="ARBA00023136"/>
    </source>
</evidence>
<feature type="transmembrane region" description="Helical" evidence="6">
    <location>
        <begin position="205"/>
        <end position="232"/>
    </location>
</feature>
<keyword evidence="5 6" id="KW-0472">Membrane</keyword>
<feature type="transmembrane region" description="Helical" evidence="6">
    <location>
        <begin position="135"/>
        <end position="160"/>
    </location>
</feature>
<dbReference type="Pfam" id="PF01594">
    <property type="entry name" value="AI-2E_transport"/>
    <property type="match status" value="1"/>
</dbReference>
<dbReference type="RefSeq" id="WP_007799888.1">
    <property type="nucleotide sequence ID" value="NZ_DS022276.1"/>
</dbReference>
<feature type="transmembrane region" description="Helical" evidence="6">
    <location>
        <begin position="29"/>
        <end position="49"/>
    </location>
</feature>
<dbReference type="GO" id="GO:0016020">
    <property type="term" value="C:membrane"/>
    <property type="evidence" value="ECO:0007669"/>
    <property type="project" value="UniProtKB-SubCell"/>
</dbReference>
<keyword evidence="8" id="KW-1185">Reference proteome</keyword>
<gene>
    <name evidence="7" type="ORF">R2601_23213</name>
</gene>
<feature type="transmembrane region" description="Helical" evidence="6">
    <location>
        <begin position="264"/>
        <end position="283"/>
    </location>
</feature>
<evidence type="ECO:0000256" key="2">
    <source>
        <dbReference type="ARBA" id="ARBA00009773"/>
    </source>
</evidence>
<sequence length="348" mass="37714">MMVTLRQTTYLLALLIMIGYLLHIGKPVLLPVLIAVISVYILFDVTARLGQVPVIGLLPSILRRILVLLAFTVVLVALFTYVLDTFTQVAAVLPSYKANLDSLMTHVAQLVGVDDEPSWAKLRSMTFDRLEIQPFIGPVILSIRGLGGTLFLVVLYASFLTAERAGMARKLNLALEGNADAENRTIALINRINTRIGDYLSVKTVVNIILGALSYGVMLLFGIDFALFWAILIALLNYIPYIGSLIGVIFPVLLSLAQFGSFTVASLVAVSLTAAQMFVAGYLEPRMLGRAFNLSPFVVLFALAFWSALWGLPGAVLAVPLTASLIIVMAEIDVTRPFAILLSASGKV</sequence>
<evidence type="ECO:0000256" key="4">
    <source>
        <dbReference type="ARBA" id="ARBA00022989"/>
    </source>
</evidence>
<dbReference type="GO" id="GO:0055085">
    <property type="term" value="P:transmembrane transport"/>
    <property type="evidence" value="ECO:0007669"/>
    <property type="project" value="TreeGrafter"/>
</dbReference>
<comment type="caution">
    <text evidence="7">The sequence shown here is derived from an EMBL/GenBank/DDBJ whole genome shotgun (WGS) entry which is preliminary data.</text>
</comment>
<name>Q0FJS7_SALBH</name>
<dbReference type="GeneID" id="92506307"/>
<dbReference type="AlphaFoldDB" id="Q0FJS7"/>
<comment type="similarity">
    <text evidence="2">Belongs to the autoinducer-2 exporter (AI-2E) (TC 2.A.86) family.</text>
</comment>
<evidence type="ECO:0000313" key="7">
    <source>
        <dbReference type="EMBL" id="EAU44438.1"/>
    </source>
</evidence>
<evidence type="ECO:0000313" key="8">
    <source>
        <dbReference type="Proteomes" id="UP000006230"/>
    </source>
</evidence>
<feature type="transmembrane region" description="Helical" evidence="6">
    <location>
        <begin position="7"/>
        <end position="23"/>
    </location>
</feature>
<accession>Q0FJS7</accession>
<organism evidence="7 8">
    <name type="scientific">Salipiger bermudensis (strain DSM 26914 / JCM 13377 / KCTC 12554 / HTCC2601)</name>
    <name type="common">Pelagibaca bermudensis</name>
    <dbReference type="NCBI Taxonomy" id="314265"/>
    <lineage>
        <taxon>Bacteria</taxon>
        <taxon>Pseudomonadati</taxon>
        <taxon>Pseudomonadota</taxon>
        <taxon>Alphaproteobacteria</taxon>
        <taxon>Rhodobacterales</taxon>
        <taxon>Roseobacteraceae</taxon>
        <taxon>Salipiger</taxon>
    </lineage>
</organism>
<feature type="transmembrane region" description="Helical" evidence="6">
    <location>
        <begin position="61"/>
        <end position="83"/>
    </location>
</feature>
<evidence type="ECO:0000256" key="6">
    <source>
        <dbReference type="SAM" id="Phobius"/>
    </source>
</evidence>
<dbReference type="EMBL" id="AATQ01000046">
    <property type="protein sequence ID" value="EAU44438.1"/>
    <property type="molecule type" value="Genomic_DNA"/>
</dbReference>
<feature type="transmembrane region" description="Helical" evidence="6">
    <location>
        <begin position="303"/>
        <end position="328"/>
    </location>
</feature>
<feature type="transmembrane region" description="Helical" evidence="6">
    <location>
        <begin position="238"/>
        <end position="257"/>
    </location>
</feature>
<protein>
    <recommendedName>
        <fullName evidence="9">AI-2E family transporter</fullName>
    </recommendedName>
</protein>
<dbReference type="PANTHER" id="PTHR21716:SF64">
    <property type="entry name" value="AI-2 TRANSPORT PROTEIN TQSA"/>
    <property type="match status" value="1"/>
</dbReference>
<dbReference type="HOGENOM" id="CLU_031275_0_0_5"/>
<proteinExistence type="inferred from homology"/>
<reference evidence="7 8" key="1">
    <citation type="journal article" date="2010" name="J. Bacteriol.">
        <title>Genome sequences of Pelagibaca bermudensis HTCC2601T and Maritimibacter alkaliphilus HTCC2654T, the type strains of two marine Roseobacter genera.</title>
        <authorList>
            <person name="Thrash J.C."/>
            <person name="Cho J.C."/>
            <person name="Ferriera S."/>
            <person name="Johnson J."/>
            <person name="Vergin K.L."/>
            <person name="Giovannoni S.J."/>
        </authorList>
    </citation>
    <scope>NUCLEOTIDE SEQUENCE [LARGE SCALE GENOMIC DNA]</scope>
    <source>
        <strain evidence="8">DSM 26914 / JCM 13377 / KCTC 12554 / HTCC2601</strain>
    </source>
</reference>
<dbReference type="InterPro" id="IPR002549">
    <property type="entry name" value="AI-2E-like"/>
</dbReference>
<evidence type="ECO:0000256" key="1">
    <source>
        <dbReference type="ARBA" id="ARBA00004141"/>
    </source>
</evidence>
<comment type="subcellular location">
    <subcellularLocation>
        <location evidence="1">Membrane</location>
        <topology evidence="1">Multi-pass membrane protein</topology>
    </subcellularLocation>
</comment>
<evidence type="ECO:0008006" key="9">
    <source>
        <dbReference type="Google" id="ProtNLM"/>
    </source>
</evidence>
<keyword evidence="3 6" id="KW-0812">Transmembrane</keyword>
<dbReference type="Proteomes" id="UP000006230">
    <property type="component" value="Unassembled WGS sequence"/>
</dbReference>
<dbReference type="PANTHER" id="PTHR21716">
    <property type="entry name" value="TRANSMEMBRANE PROTEIN"/>
    <property type="match status" value="1"/>
</dbReference>
<dbReference type="eggNOG" id="COG0628">
    <property type="taxonomic scope" value="Bacteria"/>
</dbReference>
<evidence type="ECO:0000256" key="3">
    <source>
        <dbReference type="ARBA" id="ARBA00022692"/>
    </source>
</evidence>
<keyword evidence="4 6" id="KW-1133">Transmembrane helix</keyword>